<comment type="caution">
    <text evidence="1">The sequence shown here is derived from an EMBL/GenBank/DDBJ whole genome shotgun (WGS) entry which is preliminary data.</text>
</comment>
<reference evidence="1 2" key="1">
    <citation type="submission" date="2015-09" db="EMBL/GenBank/DDBJ databases">
        <title>Genome announcement of multiple Pseudomonas syringae strains.</title>
        <authorList>
            <person name="Thakur S."/>
            <person name="Wang P.W."/>
            <person name="Gong Y."/>
            <person name="Weir B.S."/>
            <person name="Guttman D.S."/>
        </authorList>
    </citation>
    <scope>NUCLEOTIDE SEQUENCE [LARGE SCALE GENOMIC DNA]</scope>
    <source>
        <strain evidence="1 2">ICMP9150</strain>
    </source>
</reference>
<dbReference type="AlphaFoldDB" id="A0A0P9P9S5"/>
<evidence type="ECO:0000313" key="2">
    <source>
        <dbReference type="Proteomes" id="UP000050346"/>
    </source>
</evidence>
<proteinExistence type="predicted"/>
<sequence length="160" mass="17426">MHLSSVPVRKPRCSLAGTIKPPFCETTSASTREGNNTPKIGSINSFSKSEFANPHHLKGLANSNHVLSAFTVPLLPGPRRQLFGVNPHQYWLPAHDGNFGGSGLHPRLTLSCDTRKRCQLAIPKNTAKQRSTSTIESTPICPKVGPIFSRLRVMVLSSMT</sequence>
<evidence type="ECO:0000313" key="1">
    <source>
        <dbReference type="EMBL" id="KPX14449.1"/>
    </source>
</evidence>
<dbReference type="EMBL" id="LJQG01000280">
    <property type="protein sequence ID" value="KPX14449.1"/>
    <property type="molecule type" value="Genomic_DNA"/>
</dbReference>
<dbReference type="Proteomes" id="UP000050346">
    <property type="component" value="Unassembled WGS sequence"/>
</dbReference>
<organism evidence="1 2">
    <name type="scientific">Pseudomonas amygdali pv. dendropanacis</name>
    <dbReference type="NCBI Taxonomy" id="235272"/>
    <lineage>
        <taxon>Bacteria</taxon>
        <taxon>Pseudomonadati</taxon>
        <taxon>Pseudomonadota</taxon>
        <taxon>Gammaproteobacteria</taxon>
        <taxon>Pseudomonadales</taxon>
        <taxon>Pseudomonadaceae</taxon>
        <taxon>Pseudomonas</taxon>
        <taxon>Pseudomonas amygdali</taxon>
    </lineage>
</organism>
<protein>
    <submittedName>
        <fullName evidence="1">Transposase</fullName>
    </submittedName>
</protein>
<gene>
    <name evidence="1" type="ORF">ALO71_200069</name>
</gene>
<accession>A0A0P9P9S5</accession>
<name>A0A0P9P9S5_PSEA0</name>